<evidence type="ECO:0000313" key="4">
    <source>
        <dbReference type="EMBL" id="SDX48728.1"/>
    </source>
</evidence>
<feature type="domain" description="EF-hand" evidence="3">
    <location>
        <begin position="158"/>
        <end position="193"/>
    </location>
</feature>
<dbReference type="PROSITE" id="PS50222">
    <property type="entry name" value="EF_HAND_2"/>
    <property type="match status" value="2"/>
</dbReference>
<feature type="domain" description="EF-hand" evidence="3">
    <location>
        <begin position="42"/>
        <end position="68"/>
    </location>
</feature>
<feature type="chain" id="PRO_5011467528" evidence="2">
    <location>
        <begin position="25"/>
        <end position="203"/>
    </location>
</feature>
<gene>
    <name evidence="4" type="ORF">SAMN04488238_1094</name>
</gene>
<organism evidence="4 5">
    <name type="scientific">Roseicitreum antarcticum</name>
    <dbReference type="NCBI Taxonomy" id="564137"/>
    <lineage>
        <taxon>Bacteria</taxon>
        <taxon>Pseudomonadati</taxon>
        <taxon>Pseudomonadota</taxon>
        <taxon>Alphaproteobacteria</taxon>
        <taxon>Rhodobacterales</taxon>
        <taxon>Paracoccaceae</taxon>
        <taxon>Roseicitreum</taxon>
    </lineage>
</organism>
<dbReference type="InterPro" id="IPR011992">
    <property type="entry name" value="EF-hand-dom_pair"/>
</dbReference>
<feature type="region of interest" description="Disordered" evidence="1">
    <location>
        <begin position="116"/>
        <end position="176"/>
    </location>
</feature>
<evidence type="ECO:0000259" key="3">
    <source>
        <dbReference type="PROSITE" id="PS50222"/>
    </source>
</evidence>
<keyword evidence="5" id="KW-1185">Reference proteome</keyword>
<dbReference type="Pfam" id="PF13202">
    <property type="entry name" value="EF-hand_5"/>
    <property type="match status" value="2"/>
</dbReference>
<dbReference type="RefSeq" id="WP_092891129.1">
    <property type="nucleotide sequence ID" value="NZ_CP061498.1"/>
</dbReference>
<evidence type="ECO:0000313" key="5">
    <source>
        <dbReference type="Proteomes" id="UP000198539"/>
    </source>
</evidence>
<dbReference type="EMBL" id="FNOM01000009">
    <property type="protein sequence ID" value="SDX48728.1"/>
    <property type="molecule type" value="Genomic_DNA"/>
</dbReference>
<dbReference type="Proteomes" id="UP000198539">
    <property type="component" value="Unassembled WGS sequence"/>
</dbReference>
<dbReference type="AlphaFoldDB" id="A0A1H3C4A1"/>
<dbReference type="InterPro" id="IPR002048">
    <property type="entry name" value="EF_hand_dom"/>
</dbReference>
<dbReference type="GO" id="GO:0005509">
    <property type="term" value="F:calcium ion binding"/>
    <property type="evidence" value="ECO:0007669"/>
    <property type="project" value="InterPro"/>
</dbReference>
<dbReference type="PROSITE" id="PS00018">
    <property type="entry name" value="EF_HAND_1"/>
    <property type="match status" value="2"/>
</dbReference>
<keyword evidence="2" id="KW-0732">Signal</keyword>
<feature type="signal peptide" evidence="2">
    <location>
        <begin position="1"/>
        <end position="24"/>
    </location>
</feature>
<evidence type="ECO:0000256" key="1">
    <source>
        <dbReference type="SAM" id="MobiDB-lite"/>
    </source>
</evidence>
<protein>
    <submittedName>
        <fullName evidence="4">EF hand</fullName>
    </submittedName>
</protein>
<dbReference type="OrthoDB" id="5470953at2"/>
<sequence>MKFRNTMIALGTVASLAVAASALASDLGARGFGGMRATPPEFATLDADGNGQLTRDELAAGMEAHRATAGQERLDQMAAEIMTFANPEGMLGADELRAALGGIATARHAAMEEMRAEGGRAGPRGAHRAEGRGGRHAEGAHGERAGGRQGRQAEAGGAGGSGMDRMFDRVDSDNDGTISAAEYDAVRARMAGQGLRGAAPSAQ</sequence>
<evidence type="ECO:0000256" key="2">
    <source>
        <dbReference type="SAM" id="SignalP"/>
    </source>
</evidence>
<name>A0A1H3C4A1_9RHOB</name>
<dbReference type="STRING" id="564137.SAMN04488238_1094"/>
<proteinExistence type="predicted"/>
<dbReference type="SUPFAM" id="SSF47473">
    <property type="entry name" value="EF-hand"/>
    <property type="match status" value="1"/>
</dbReference>
<reference evidence="4 5" key="1">
    <citation type="submission" date="2016-10" db="EMBL/GenBank/DDBJ databases">
        <authorList>
            <person name="de Groot N.N."/>
        </authorList>
    </citation>
    <scope>NUCLEOTIDE SEQUENCE [LARGE SCALE GENOMIC DNA]</scope>
    <source>
        <strain evidence="4 5">CGMCC 1.8894</strain>
    </source>
</reference>
<dbReference type="SMART" id="SM00054">
    <property type="entry name" value="EFh"/>
    <property type="match status" value="2"/>
</dbReference>
<dbReference type="InterPro" id="IPR018247">
    <property type="entry name" value="EF_Hand_1_Ca_BS"/>
</dbReference>
<dbReference type="Gene3D" id="1.10.238.10">
    <property type="entry name" value="EF-hand"/>
    <property type="match status" value="2"/>
</dbReference>
<accession>A0A1H3C4A1</accession>
<feature type="compositionally biased region" description="Basic and acidic residues" evidence="1">
    <location>
        <begin position="127"/>
        <end position="146"/>
    </location>
</feature>